<comment type="caution">
    <text evidence="1">The sequence shown here is derived from an EMBL/GenBank/DDBJ whole genome shotgun (WGS) entry which is preliminary data.</text>
</comment>
<keyword evidence="2" id="KW-1185">Reference proteome</keyword>
<dbReference type="EMBL" id="CAVMJV010000054">
    <property type="protein sequence ID" value="CAK5084609.1"/>
    <property type="molecule type" value="Genomic_DNA"/>
</dbReference>
<gene>
    <name evidence="1" type="ORF">MENTE1834_LOCUS32005</name>
</gene>
<dbReference type="Proteomes" id="UP001497535">
    <property type="component" value="Unassembled WGS sequence"/>
</dbReference>
<proteinExistence type="predicted"/>
<reference evidence="1" key="1">
    <citation type="submission" date="2023-11" db="EMBL/GenBank/DDBJ databases">
        <authorList>
            <person name="Poullet M."/>
        </authorList>
    </citation>
    <scope>NUCLEOTIDE SEQUENCE</scope>
    <source>
        <strain evidence="1">E1834</strain>
    </source>
</reference>
<sequence>MPSTKNSNKNASLPQISIFLLILNFLIFSSIFPLLKANRQTKMADWLSNKNVFNNEEADNVEEQPSNPSTNSFIEDFIKPIIGPIRSAAIPSRPNILVLMVDDLGYGDLQSYGNPTQEWTPVDDLMAEGVRFTNAYAADSMCSPSRAGFMTG</sequence>
<evidence type="ECO:0000313" key="2">
    <source>
        <dbReference type="Proteomes" id="UP001497535"/>
    </source>
</evidence>
<evidence type="ECO:0000313" key="1">
    <source>
        <dbReference type="EMBL" id="CAK5084609.1"/>
    </source>
</evidence>
<protein>
    <submittedName>
        <fullName evidence="1">Uncharacterized protein</fullName>
    </submittedName>
</protein>
<name>A0ACB1A081_MELEN</name>
<organism evidence="1 2">
    <name type="scientific">Meloidogyne enterolobii</name>
    <name type="common">Root-knot nematode worm</name>
    <name type="synonym">Meloidogyne mayaguensis</name>
    <dbReference type="NCBI Taxonomy" id="390850"/>
    <lineage>
        <taxon>Eukaryota</taxon>
        <taxon>Metazoa</taxon>
        <taxon>Ecdysozoa</taxon>
        <taxon>Nematoda</taxon>
        <taxon>Chromadorea</taxon>
        <taxon>Rhabditida</taxon>
        <taxon>Tylenchina</taxon>
        <taxon>Tylenchomorpha</taxon>
        <taxon>Tylenchoidea</taxon>
        <taxon>Meloidogynidae</taxon>
        <taxon>Meloidogyninae</taxon>
        <taxon>Meloidogyne</taxon>
    </lineage>
</organism>
<accession>A0ACB1A081</accession>